<dbReference type="EMBL" id="LAZR01058176">
    <property type="protein sequence ID" value="KKK70473.1"/>
    <property type="molecule type" value="Genomic_DNA"/>
</dbReference>
<evidence type="ECO:0000313" key="1">
    <source>
        <dbReference type="EMBL" id="KKK70473.1"/>
    </source>
</evidence>
<accession>A0A0F8XND9</accession>
<organism evidence="1">
    <name type="scientific">marine sediment metagenome</name>
    <dbReference type="NCBI Taxonomy" id="412755"/>
    <lineage>
        <taxon>unclassified sequences</taxon>
        <taxon>metagenomes</taxon>
        <taxon>ecological metagenomes</taxon>
    </lineage>
</organism>
<name>A0A0F8XND9_9ZZZZ</name>
<protein>
    <submittedName>
        <fullName evidence="1">Uncharacterized protein</fullName>
    </submittedName>
</protein>
<proteinExistence type="predicted"/>
<sequence length="206" mass="21513">MSPLLSWNENLPSDGSAVANGAREIRGLWGTLAAGLDESLEFSASGQLRAGAAPSFVTTEANIVSLLESTASSTARLAFASDTSRLWSLGRLPTSSGKAFFGGGPQLMEHIDQIPAGHGMLVQSGASLLVTPDGSSVITYNSNGLDSSDAAVYETSPQVIVTSENSDYMPILRSVTGKNFTVQMRPIQEAATNVTIRWVSSGTSTI</sequence>
<gene>
    <name evidence="1" type="ORF">LCGC14_2923630</name>
</gene>
<dbReference type="AlphaFoldDB" id="A0A0F8XND9"/>
<comment type="caution">
    <text evidence="1">The sequence shown here is derived from an EMBL/GenBank/DDBJ whole genome shotgun (WGS) entry which is preliminary data.</text>
</comment>
<reference evidence="1" key="1">
    <citation type="journal article" date="2015" name="Nature">
        <title>Complex archaea that bridge the gap between prokaryotes and eukaryotes.</title>
        <authorList>
            <person name="Spang A."/>
            <person name="Saw J.H."/>
            <person name="Jorgensen S.L."/>
            <person name="Zaremba-Niedzwiedzka K."/>
            <person name="Martijn J."/>
            <person name="Lind A.E."/>
            <person name="van Eijk R."/>
            <person name="Schleper C."/>
            <person name="Guy L."/>
            <person name="Ettema T.J."/>
        </authorList>
    </citation>
    <scope>NUCLEOTIDE SEQUENCE</scope>
</reference>